<evidence type="ECO:0000313" key="2">
    <source>
        <dbReference type="EMBL" id="RGD74546.1"/>
    </source>
</evidence>
<keyword evidence="1" id="KW-0732">Signal</keyword>
<dbReference type="AlphaFoldDB" id="A0A3E3DZP6"/>
<dbReference type="Proteomes" id="UP000261212">
    <property type="component" value="Unassembled WGS sequence"/>
</dbReference>
<comment type="caution">
    <text evidence="2">The sequence shown here is derived from an EMBL/GenBank/DDBJ whole genome shotgun (WGS) entry which is preliminary data.</text>
</comment>
<evidence type="ECO:0008006" key="4">
    <source>
        <dbReference type="Google" id="ProtNLM"/>
    </source>
</evidence>
<gene>
    <name evidence="2" type="ORF">DW687_07255</name>
</gene>
<accession>A0A3E3DZP6</accession>
<evidence type="ECO:0000313" key="3">
    <source>
        <dbReference type="Proteomes" id="UP000261212"/>
    </source>
</evidence>
<dbReference type="EMBL" id="QUSM01000003">
    <property type="protein sequence ID" value="RGD74546.1"/>
    <property type="molecule type" value="Genomic_DNA"/>
</dbReference>
<dbReference type="PROSITE" id="PS51257">
    <property type="entry name" value="PROKAR_LIPOPROTEIN"/>
    <property type="match status" value="1"/>
</dbReference>
<feature type="signal peptide" evidence="1">
    <location>
        <begin position="1"/>
        <end position="19"/>
    </location>
</feature>
<protein>
    <recommendedName>
        <fullName evidence="4">GOLD domain-containing protein</fullName>
    </recommendedName>
</protein>
<dbReference type="RefSeq" id="WP_117532243.1">
    <property type="nucleotide sequence ID" value="NZ_QUSM01000003.1"/>
</dbReference>
<name>A0A3E3DZP6_9FIRM</name>
<evidence type="ECO:0000256" key="1">
    <source>
        <dbReference type="SAM" id="SignalP"/>
    </source>
</evidence>
<sequence>MKRAAILFMCVFMSLGILSGCGVYDKSHYSNSSNDKNYMNILEDDDITAVQDDNALEIRLNDFKGKKEYKLNLNDNADITVDYKLKKGSLRFILNDKNNKEYFIADAYKSEEYTFEVQNKGTYMLIIDGRSVSGKVEIEVN</sequence>
<feature type="chain" id="PRO_5038720318" description="GOLD domain-containing protein" evidence="1">
    <location>
        <begin position="20"/>
        <end position="141"/>
    </location>
</feature>
<reference evidence="2 3" key="1">
    <citation type="submission" date="2018-08" db="EMBL/GenBank/DDBJ databases">
        <title>A genome reference for cultivated species of the human gut microbiota.</title>
        <authorList>
            <person name="Zou Y."/>
            <person name="Xue W."/>
            <person name="Luo G."/>
        </authorList>
    </citation>
    <scope>NUCLEOTIDE SEQUENCE [LARGE SCALE GENOMIC DNA]</scope>
    <source>
        <strain evidence="2 3">AM25-6</strain>
    </source>
</reference>
<proteinExistence type="predicted"/>
<organism evidence="2 3">
    <name type="scientific">Anaerofustis stercorihominis</name>
    <dbReference type="NCBI Taxonomy" id="214853"/>
    <lineage>
        <taxon>Bacteria</taxon>
        <taxon>Bacillati</taxon>
        <taxon>Bacillota</taxon>
        <taxon>Clostridia</taxon>
        <taxon>Eubacteriales</taxon>
        <taxon>Eubacteriaceae</taxon>
        <taxon>Anaerofustis</taxon>
    </lineage>
</organism>